<evidence type="ECO:0000256" key="5">
    <source>
        <dbReference type="ARBA" id="ARBA00022946"/>
    </source>
</evidence>
<dbReference type="Gene3D" id="3.60.15.10">
    <property type="entry name" value="Ribonuclease Z/Hydroxyacylglutathione hydrolase-like"/>
    <property type="match status" value="1"/>
</dbReference>
<dbReference type="AlphaFoldDB" id="A0A6J8EWB0"/>
<keyword evidence="6" id="KW-0223">Dioxygenase</keyword>
<keyword evidence="7" id="KW-0007">Acetylation</keyword>
<dbReference type="GO" id="GO:0046872">
    <property type="term" value="F:metal ion binding"/>
    <property type="evidence" value="ECO:0007669"/>
    <property type="project" value="UniProtKB-KW"/>
</dbReference>
<evidence type="ECO:0000256" key="10">
    <source>
        <dbReference type="ARBA" id="ARBA00023128"/>
    </source>
</evidence>
<dbReference type="InterPro" id="IPR051682">
    <property type="entry name" value="Mito_Persulfide_Diox"/>
</dbReference>
<evidence type="ECO:0000256" key="6">
    <source>
        <dbReference type="ARBA" id="ARBA00022964"/>
    </source>
</evidence>
<sequence length="242" mass="27083">MSDFAGKDQNFIFRQLLDYKSFTYSYILGDPVTKEAIIIDPVIEMVERDARIIKDLGLELKYAVNTHVHADHVTGSGELKKKLPTCESMISNVSNAKADVKLSDGDKIDFGSFHLEVRSTPGHTNGCLTYVWHDKGMAFTGDALLVRGCGRTDFQEGNSETLYESVHKQIFSLPSNFRLFPAHDYTGQTVTTVAEEKTLNPRLTKSKAEFKNIMENLNLPYPKQIDKALPANMVCGLQDLQS</sequence>
<dbReference type="GO" id="GO:0070813">
    <property type="term" value="P:hydrogen sulfide metabolic process"/>
    <property type="evidence" value="ECO:0007669"/>
    <property type="project" value="TreeGrafter"/>
</dbReference>
<dbReference type="EMBL" id="CACVKT020010075">
    <property type="protein sequence ID" value="CAC5424824.1"/>
    <property type="molecule type" value="Genomic_DNA"/>
</dbReference>
<keyword evidence="18" id="KW-1185">Reference proteome</keyword>
<dbReference type="FunFam" id="3.60.15.10:FF:000013">
    <property type="entry name" value="Persulfide dioxygenase ETHE1, mitochondrial"/>
    <property type="match status" value="1"/>
</dbReference>
<evidence type="ECO:0000256" key="3">
    <source>
        <dbReference type="ARBA" id="ARBA00006759"/>
    </source>
</evidence>
<dbReference type="Pfam" id="PF00753">
    <property type="entry name" value="Lactamase_B"/>
    <property type="match status" value="1"/>
</dbReference>
<dbReference type="GO" id="GO:0005739">
    <property type="term" value="C:mitochondrion"/>
    <property type="evidence" value="ECO:0007669"/>
    <property type="project" value="UniProtKB-SubCell"/>
</dbReference>
<evidence type="ECO:0000256" key="2">
    <source>
        <dbReference type="ARBA" id="ARBA00004173"/>
    </source>
</evidence>
<reference evidence="17 18" key="1">
    <citation type="submission" date="2020-06" db="EMBL/GenBank/DDBJ databases">
        <authorList>
            <person name="Li R."/>
            <person name="Bekaert M."/>
        </authorList>
    </citation>
    <scope>NUCLEOTIDE SEQUENCE [LARGE SCALE GENOMIC DNA]</scope>
    <source>
        <strain evidence="18">wild</strain>
    </source>
</reference>
<evidence type="ECO:0000256" key="15">
    <source>
        <dbReference type="ARBA" id="ARBA00077964"/>
    </source>
</evidence>
<dbReference type="OrthoDB" id="449487at2759"/>
<keyword evidence="5" id="KW-0809">Transit peptide</keyword>
<evidence type="ECO:0000256" key="9">
    <source>
        <dbReference type="ARBA" id="ARBA00023004"/>
    </source>
</evidence>
<comment type="catalytic activity">
    <reaction evidence="11">
        <text>S-sulfanylglutathione + O2 + H2O = sulfite + glutathione + 2 H(+)</text>
        <dbReference type="Rhea" id="RHEA:12981"/>
        <dbReference type="ChEBI" id="CHEBI:15377"/>
        <dbReference type="ChEBI" id="CHEBI:15378"/>
        <dbReference type="ChEBI" id="CHEBI:15379"/>
        <dbReference type="ChEBI" id="CHEBI:17359"/>
        <dbReference type="ChEBI" id="CHEBI:57925"/>
        <dbReference type="ChEBI" id="CHEBI:58905"/>
        <dbReference type="EC" id="1.13.11.18"/>
    </reaction>
</comment>
<comment type="subunit">
    <text evidence="12">Homodimer. Monomer. Interacts with TST. May interact with RELA.</text>
</comment>
<feature type="domain" description="Metallo-beta-lactamase" evidence="16">
    <location>
        <begin position="22"/>
        <end position="183"/>
    </location>
</feature>
<evidence type="ECO:0000256" key="12">
    <source>
        <dbReference type="ARBA" id="ARBA00065219"/>
    </source>
</evidence>
<dbReference type="PANTHER" id="PTHR43084:SF1">
    <property type="entry name" value="PERSULFIDE DIOXYGENASE ETHE1, MITOCHONDRIAL"/>
    <property type="match status" value="1"/>
</dbReference>
<gene>
    <name evidence="17" type="ORF">MCOR_56697</name>
</gene>
<evidence type="ECO:0000256" key="1">
    <source>
        <dbReference type="ARBA" id="ARBA00001954"/>
    </source>
</evidence>
<evidence type="ECO:0000256" key="7">
    <source>
        <dbReference type="ARBA" id="ARBA00022990"/>
    </source>
</evidence>
<keyword evidence="9" id="KW-0408">Iron</keyword>
<dbReference type="InterPro" id="IPR044528">
    <property type="entry name" value="POD-like_MBL-fold"/>
</dbReference>
<organism evidence="17 18">
    <name type="scientific">Mytilus coruscus</name>
    <name type="common">Sea mussel</name>
    <dbReference type="NCBI Taxonomy" id="42192"/>
    <lineage>
        <taxon>Eukaryota</taxon>
        <taxon>Metazoa</taxon>
        <taxon>Spiralia</taxon>
        <taxon>Lophotrochozoa</taxon>
        <taxon>Mollusca</taxon>
        <taxon>Bivalvia</taxon>
        <taxon>Autobranchia</taxon>
        <taxon>Pteriomorphia</taxon>
        <taxon>Mytilida</taxon>
        <taxon>Mytiloidea</taxon>
        <taxon>Mytilidae</taxon>
        <taxon>Mytilinae</taxon>
        <taxon>Mytilus</taxon>
    </lineage>
</organism>
<accession>A0A6J8EWB0</accession>
<dbReference type="PANTHER" id="PTHR43084">
    <property type="entry name" value="PERSULFIDE DIOXYGENASE ETHE1"/>
    <property type="match status" value="1"/>
</dbReference>
<comment type="similarity">
    <text evidence="3">Belongs to the metallo-beta-lactamase superfamily. Glyoxalase II family.</text>
</comment>
<evidence type="ECO:0000256" key="14">
    <source>
        <dbReference type="ARBA" id="ARBA00067300"/>
    </source>
</evidence>
<name>A0A6J8EWB0_MYTCO</name>
<dbReference type="SUPFAM" id="SSF56281">
    <property type="entry name" value="Metallo-hydrolase/oxidoreductase"/>
    <property type="match status" value="1"/>
</dbReference>
<dbReference type="InterPro" id="IPR036866">
    <property type="entry name" value="RibonucZ/Hydroxyglut_hydro"/>
</dbReference>
<evidence type="ECO:0000313" key="18">
    <source>
        <dbReference type="Proteomes" id="UP000507470"/>
    </source>
</evidence>
<keyword evidence="4" id="KW-0479">Metal-binding</keyword>
<proteinExistence type="inferred from homology"/>
<keyword evidence="10" id="KW-0496">Mitochondrion</keyword>
<dbReference type="EC" id="1.13.11.18" evidence="13"/>
<dbReference type="InterPro" id="IPR001279">
    <property type="entry name" value="Metallo-B-lactamas"/>
</dbReference>
<protein>
    <recommendedName>
        <fullName evidence="14">Persulfide dioxygenase ETHE1, mitochondrial</fullName>
        <ecNumber evidence="13">1.13.11.18</ecNumber>
    </recommendedName>
    <alternativeName>
        <fullName evidence="15">Sulfur dioxygenase ETHE1</fullName>
    </alternativeName>
</protein>
<comment type="subcellular location">
    <subcellularLocation>
        <location evidence="2">Mitochondrion</location>
    </subcellularLocation>
</comment>
<evidence type="ECO:0000256" key="8">
    <source>
        <dbReference type="ARBA" id="ARBA00023002"/>
    </source>
</evidence>
<evidence type="ECO:0000256" key="11">
    <source>
        <dbReference type="ARBA" id="ARBA00050990"/>
    </source>
</evidence>
<comment type="cofactor">
    <cofactor evidence="1">
        <name>Fe(2+)</name>
        <dbReference type="ChEBI" id="CHEBI:29033"/>
    </cofactor>
</comment>
<evidence type="ECO:0000313" key="17">
    <source>
        <dbReference type="EMBL" id="CAC5424824.1"/>
    </source>
</evidence>
<dbReference type="GO" id="GO:0050313">
    <property type="term" value="F:sulfur dioxygenase activity"/>
    <property type="evidence" value="ECO:0007669"/>
    <property type="project" value="UniProtKB-EC"/>
</dbReference>
<evidence type="ECO:0000256" key="13">
    <source>
        <dbReference type="ARBA" id="ARBA00066686"/>
    </source>
</evidence>
<evidence type="ECO:0000256" key="4">
    <source>
        <dbReference type="ARBA" id="ARBA00022723"/>
    </source>
</evidence>
<keyword evidence="8 17" id="KW-0560">Oxidoreductase</keyword>
<dbReference type="Proteomes" id="UP000507470">
    <property type="component" value="Unassembled WGS sequence"/>
</dbReference>
<evidence type="ECO:0000259" key="16">
    <source>
        <dbReference type="SMART" id="SM00849"/>
    </source>
</evidence>
<dbReference type="GO" id="GO:0006749">
    <property type="term" value="P:glutathione metabolic process"/>
    <property type="evidence" value="ECO:0007669"/>
    <property type="project" value="InterPro"/>
</dbReference>
<dbReference type="SMART" id="SM00849">
    <property type="entry name" value="Lactamase_B"/>
    <property type="match status" value="1"/>
</dbReference>
<dbReference type="CDD" id="cd07724">
    <property type="entry name" value="POD-like_MBL-fold"/>
    <property type="match status" value="1"/>
</dbReference>